<accession>A0ABD3T656</accession>
<sequence>MKSKSMRFRWMSNLKKWVVNNMCCVIRKKNKRRERSKDLESDTPDKCEIETSVFTNLNAGAKLSRLDDSETEMANLKLENLQRVTPLGSGGFGRVILVQDKISSSETYALKILSKQRIVAIGYQERILNEKNILAELKSDFIVRLYKTVKDDENLYLVMELCYGGELSKLIYDVDNLNHTAAKFYTACIAEALVYLHSKGIVHSDLTTSNALLDSKGYVKLIDFGMASKVTSGQETTSLGGTPDYMAPEVILNKGHTTAADLWSLGVIVYNMLAGWAPFADEDDNDIQTYHNVLNGIDDVVFPDYIENMAEDLIRKLCRNDPAERLAAHDIPTHGWFNDFHWDDLKNRTMKPPFIPKITSAIDARNFDAEDFSEESTYPNTDDVSRWDPDF</sequence>
<keyword evidence="10" id="KW-1185">Reference proteome</keyword>
<evidence type="ECO:0000256" key="2">
    <source>
        <dbReference type="ARBA" id="ARBA00022679"/>
    </source>
</evidence>
<dbReference type="PANTHER" id="PTHR24353">
    <property type="entry name" value="CYCLIC NUCLEOTIDE-DEPENDENT PROTEIN KINASE"/>
    <property type="match status" value="1"/>
</dbReference>
<dbReference type="PANTHER" id="PTHR24353:SF147">
    <property type="entry name" value="CGMP-DEPENDENT SERINE_THREONIN PROTEIN KINASE-RELATED"/>
    <property type="match status" value="1"/>
</dbReference>
<evidence type="ECO:0000259" key="7">
    <source>
        <dbReference type="PROSITE" id="PS50011"/>
    </source>
</evidence>
<evidence type="ECO:0000259" key="8">
    <source>
        <dbReference type="PROSITE" id="PS51285"/>
    </source>
</evidence>
<feature type="binding site" evidence="6">
    <location>
        <position position="111"/>
    </location>
    <ligand>
        <name>ATP</name>
        <dbReference type="ChEBI" id="CHEBI:30616"/>
    </ligand>
</feature>
<dbReference type="InterPro" id="IPR017441">
    <property type="entry name" value="Protein_kinase_ATP_BS"/>
</dbReference>
<comment type="caution">
    <text evidence="9">The sequence shown here is derived from an EMBL/GenBank/DDBJ whole genome shotgun (WGS) entry which is preliminary data.</text>
</comment>
<organism evidence="9 10">
    <name type="scientific">Sinanodonta woodiana</name>
    <name type="common">Chinese pond mussel</name>
    <name type="synonym">Anodonta woodiana</name>
    <dbReference type="NCBI Taxonomy" id="1069815"/>
    <lineage>
        <taxon>Eukaryota</taxon>
        <taxon>Metazoa</taxon>
        <taxon>Spiralia</taxon>
        <taxon>Lophotrochozoa</taxon>
        <taxon>Mollusca</taxon>
        <taxon>Bivalvia</taxon>
        <taxon>Autobranchia</taxon>
        <taxon>Heteroconchia</taxon>
        <taxon>Palaeoheterodonta</taxon>
        <taxon>Unionida</taxon>
        <taxon>Unionoidea</taxon>
        <taxon>Unionidae</taxon>
        <taxon>Unioninae</taxon>
        <taxon>Sinanodonta</taxon>
    </lineage>
</organism>
<dbReference type="FunFam" id="3.30.200.20:FF:000042">
    <property type="entry name" value="Aurora kinase A"/>
    <property type="match status" value="1"/>
</dbReference>
<evidence type="ECO:0000256" key="4">
    <source>
        <dbReference type="ARBA" id="ARBA00022777"/>
    </source>
</evidence>
<dbReference type="GO" id="GO:0005524">
    <property type="term" value="F:ATP binding"/>
    <property type="evidence" value="ECO:0007669"/>
    <property type="project" value="UniProtKB-UniRule"/>
</dbReference>
<evidence type="ECO:0000256" key="5">
    <source>
        <dbReference type="ARBA" id="ARBA00022840"/>
    </source>
</evidence>
<dbReference type="InterPro" id="IPR000961">
    <property type="entry name" value="AGC-kinase_C"/>
</dbReference>
<evidence type="ECO:0000313" key="10">
    <source>
        <dbReference type="Proteomes" id="UP001634394"/>
    </source>
</evidence>
<evidence type="ECO:0000256" key="6">
    <source>
        <dbReference type="PROSITE-ProRule" id="PRU10141"/>
    </source>
</evidence>
<dbReference type="InterPro" id="IPR011009">
    <property type="entry name" value="Kinase-like_dom_sf"/>
</dbReference>
<keyword evidence="5 6" id="KW-0067">ATP-binding</keyword>
<keyword evidence="2" id="KW-0808">Transferase</keyword>
<dbReference type="InterPro" id="IPR000719">
    <property type="entry name" value="Prot_kinase_dom"/>
</dbReference>
<evidence type="ECO:0000256" key="1">
    <source>
        <dbReference type="ARBA" id="ARBA00022527"/>
    </source>
</evidence>
<name>A0ABD3T656_SINWO</name>
<dbReference type="Pfam" id="PF00069">
    <property type="entry name" value="Pkinase"/>
    <property type="match status" value="1"/>
</dbReference>
<reference evidence="9 10" key="1">
    <citation type="submission" date="2024-11" db="EMBL/GenBank/DDBJ databases">
        <title>Chromosome-level genome assembly of the freshwater bivalve Anodonta woodiana.</title>
        <authorList>
            <person name="Chen X."/>
        </authorList>
    </citation>
    <scope>NUCLEOTIDE SEQUENCE [LARGE SCALE GENOMIC DNA]</scope>
    <source>
        <strain evidence="9">MN2024</strain>
        <tissue evidence="9">Gills</tissue>
    </source>
</reference>
<feature type="domain" description="Protein kinase" evidence="7">
    <location>
        <begin position="81"/>
        <end position="337"/>
    </location>
</feature>
<dbReference type="Gene3D" id="3.30.200.20">
    <property type="entry name" value="Phosphorylase Kinase, domain 1"/>
    <property type="match status" value="1"/>
</dbReference>
<evidence type="ECO:0000313" key="9">
    <source>
        <dbReference type="EMBL" id="KAL3832133.1"/>
    </source>
</evidence>
<gene>
    <name evidence="9" type="ORF">ACJMK2_023804</name>
</gene>
<dbReference type="Proteomes" id="UP001634394">
    <property type="component" value="Unassembled WGS sequence"/>
</dbReference>
<dbReference type="FunFam" id="1.10.510.10:FF:000571">
    <property type="entry name" value="Maternal embryonic leucine zipper kinase"/>
    <property type="match status" value="1"/>
</dbReference>
<keyword evidence="1" id="KW-0723">Serine/threonine-protein kinase</keyword>
<proteinExistence type="predicted"/>
<protein>
    <recommendedName>
        <fullName evidence="11">Non-specific serine/threonine protein kinase</fullName>
    </recommendedName>
</protein>
<keyword evidence="4" id="KW-0418">Kinase</keyword>
<evidence type="ECO:0000256" key="3">
    <source>
        <dbReference type="ARBA" id="ARBA00022741"/>
    </source>
</evidence>
<dbReference type="Gene3D" id="1.10.510.10">
    <property type="entry name" value="Transferase(Phosphotransferase) domain 1"/>
    <property type="match status" value="1"/>
</dbReference>
<dbReference type="PROSITE" id="PS50011">
    <property type="entry name" value="PROTEIN_KINASE_DOM"/>
    <property type="match status" value="1"/>
</dbReference>
<dbReference type="SUPFAM" id="SSF56112">
    <property type="entry name" value="Protein kinase-like (PK-like)"/>
    <property type="match status" value="1"/>
</dbReference>
<keyword evidence="3 6" id="KW-0547">Nucleotide-binding</keyword>
<dbReference type="PROSITE" id="PS51285">
    <property type="entry name" value="AGC_KINASE_CTER"/>
    <property type="match status" value="1"/>
</dbReference>
<evidence type="ECO:0008006" key="11">
    <source>
        <dbReference type="Google" id="ProtNLM"/>
    </source>
</evidence>
<feature type="domain" description="AGC-kinase C-terminal" evidence="8">
    <location>
        <begin position="338"/>
        <end position="391"/>
    </location>
</feature>
<dbReference type="GO" id="GO:0004674">
    <property type="term" value="F:protein serine/threonine kinase activity"/>
    <property type="evidence" value="ECO:0007669"/>
    <property type="project" value="UniProtKB-KW"/>
</dbReference>
<dbReference type="EMBL" id="JBJQND010000019">
    <property type="protein sequence ID" value="KAL3832133.1"/>
    <property type="molecule type" value="Genomic_DNA"/>
</dbReference>
<dbReference type="SMART" id="SM00133">
    <property type="entry name" value="S_TK_X"/>
    <property type="match status" value="1"/>
</dbReference>
<dbReference type="PROSITE" id="PS00107">
    <property type="entry name" value="PROTEIN_KINASE_ATP"/>
    <property type="match status" value="1"/>
</dbReference>
<dbReference type="AlphaFoldDB" id="A0ABD3T656"/>